<dbReference type="GO" id="GO:0001046">
    <property type="term" value="F:core promoter sequence-specific DNA binding"/>
    <property type="evidence" value="ECO:0007669"/>
    <property type="project" value="TreeGrafter"/>
</dbReference>
<dbReference type="GO" id="GO:0000978">
    <property type="term" value="F:RNA polymerase II cis-regulatory region sequence-specific DNA binding"/>
    <property type="evidence" value="ECO:0007669"/>
    <property type="project" value="TreeGrafter"/>
</dbReference>
<comment type="similarity">
    <text evidence="2">Belongs to the SNAPC3/SRD2 family.</text>
</comment>
<keyword evidence="5" id="KW-0238">DNA-binding</keyword>
<protein>
    <recommendedName>
        <fullName evidence="3">snRNA-activating protein complex subunit 3</fullName>
    </recommendedName>
    <alternativeName>
        <fullName evidence="10">Small nuclear RNA-activating complex polypeptide 3</fullName>
    </alternativeName>
</protein>
<keyword evidence="7" id="KW-0539">Nucleus</keyword>
<dbReference type="GO" id="GO:0042796">
    <property type="term" value="P:snRNA transcription by RNA polymerase III"/>
    <property type="evidence" value="ECO:0007669"/>
    <property type="project" value="TreeGrafter"/>
</dbReference>
<keyword evidence="6" id="KW-0804">Transcription</keyword>
<dbReference type="Pfam" id="PF12251">
    <property type="entry name" value="SNAPC3"/>
    <property type="match status" value="1"/>
</dbReference>
<sequence>MLWLDRDACQHRSAFPLTTGRSSARLLLCAVCRRLATRWLVYSAGDLLPFEPCHLCDVCLRMLLYTPNGKKVSPNFRVHMYCDSEVTI</sequence>
<evidence type="ECO:0000256" key="3">
    <source>
        <dbReference type="ARBA" id="ARBA00013634"/>
    </source>
</evidence>
<evidence type="ECO:0000256" key="9">
    <source>
        <dbReference type="ARBA" id="ARBA00025958"/>
    </source>
</evidence>
<evidence type="ECO:0000256" key="5">
    <source>
        <dbReference type="ARBA" id="ARBA00023125"/>
    </source>
</evidence>
<dbReference type="GO" id="GO:0003681">
    <property type="term" value="F:bent DNA binding"/>
    <property type="evidence" value="ECO:0007669"/>
    <property type="project" value="TreeGrafter"/>
</dbReference>
<evidence type="ECO:0000313" key="12">
    <source>
        <dbReference type="Proteomes" id="UP000784294"/>
    </source>
</evidence>
<evidence type="ECO:0000313" key="11">
    <source>
        <dbReference type="EMBL" id="VEL15106.1"/>
    </source>
</evidence>
<comment type="function">
    <text evidence="8">Part of the SNAPc complex required for the transcription of both RNA polymerase II and III small-nuclear RNA genes. Binds to the proximal sequence element (PSE), a non-TATA-box basal promoter element common to these 2 types of genes. Recruits TBP and BRF2 to the U6 snRNA TATA box.</text>
</comment>
<reference evidence="11" key="1">
    <citation type="submission" date="2018-11" db="EMBL/GenBank/DDBJ databases">
        <authorList>
            <consortium name="Pathogen Informatics"/>
        </authorList>
    </citation>
    <scope>NUCLEOTIDE SEQUENCE</scope>
</reference>
<comment type="subcellular location">
    <subcellularLocation>
        <location evidence="1">Nucleus</location>
    </subcellularLocation>
</comment>
<dbReference type="Proteomes" id="UP000784294">
    <property type="component" value="Unassembled WGS sequence"/>
</dbReference>
<evidence type="ECO:0000256" key="10">
    <source>
        <dbReference type="ARBA" id="ARBA00029606"/>
    </source>
</evidence>
<dbReference type="InterPro" id="IPR022042">
    <property type="entry name" value="snRNA-activating_su3"/>
</dbReference>
<keyword evidence="12" id="KW-1185">Reference proteome</keyword>
<keyword evidence="4" id="KW-0805">Transcription regulation</keyword>
<gene>
    <name evidence="11" type="ORF">PXEA_LOCUS8546</name>
</gene>
<evidence type="ECO:0000256" key="6">
    <source>
        <dbReference type="ARBA" id="ARBA00023163"/>
    </source>
</evidence>
<dbReference type="AlphaFoldDB" id="A0A3S4ZYF9"/>
<dbReference type="PANTHER" id="PTHR13421">
    <property type="entry name" value="SNRNA-ACTIVATING PROTEIN COMPLEX SUBUNIT 3"/>
    <property type="match status" value="1"/>
</dbReference>
<comment type="subunit">
    <text evidence="9">Part of the SNAPc complex composed of 5 subunits: SNAPC1, SNAPC2, SNAPC3, SNAPC4 and SNAPC5. SNAPC3 interacts with SNAPC1.</text>
</comment>
<dbReference type="GO" id="GO:0019185">
    <property type="term" value="C:snRNA-activating protein complex"/>
    <property type="evidence" value="ECO:0007669"/>
    <property type="project" value="TreeGrafter"/>
</dbReference>
<dbReference type="GO" id="GO:0005634">
    <property type="term" value="C:nucleus"/>
    <property type="evidence" value="ECO:0007669"/>
    <property type="project" value="UniProtKB-SubCell"/>
</dbReference>
<organism evidence="11 12">
    <name type="scientific">Protopolystoma xenopodis</name>
    <dbReference type="NCBI Taxonomy" id="117903"/>
    <lineage>
        <taxon>Eukaryota</taxon>
        <taxon>Metazoa</taxon>
        <taxon>Spiralia</taxon>
        <taxon>Lophotrochozoa</taxon>
        <taxon>Platyhelminthes</taxon>
        <taxon>Monogenea</taxon>
        <taxon>Polyopisthocotylea</taxon>
        <taxon>Polystomatidea</taxon>
        <taxon>Polystomatidae</taxon>
        <taxon>Protopolystoma</taxon>
    </lineage>
</organism>
<name>A0A3S4ZYF9_9PLAT</name>
<evidence type="ECO:0000256" key="7">
    <source>
        <dbReference type="ARBA" id="ARBA00023242"/>
    </source>
</evidence>
<proteinExistence type="inferred from homology"/>
<evidence type="ECO:0000256" key="4">
    <source>
        <dbReference type="ARBA" id="ARBA00023015"/>
    </source>
</evidence>
<dbReference type="EMBL" id="CAAALY010023448">
    <property type="protein sequence ID" value="VEL15106.1"/>
    <property type="molecule type" value="Genomic_DNA"/>
</dbReference>
<evidence type="ECO:0000256" key="8">
    <source>
        <dbReference type="ARBA" id="ARBA00025193"/>
    </source>
</evidence>
<dbReference type="GO" id="GO:0042795">
    <property type="term" value="P:snRNA transcription by RNA polymerase II"/>
    <property type="evidence" value="ECO:0007669"/>
    <property type="project" value="TreeGrafter"/>
</dbReference>
<evidence type="ECO:0000256" key="1">
    <source>
        <dbReference type="ARBA" id="ARBA00004123"/>
    </source>
</evidence>
<evidence type="ECO:0000256" key="2">
    <source>
        <dbReference type="ARBA" id="ARBA00010410"/>
    </source>
</evidence>
<accession>A0A3S4ZYF9</accession>
<comment type="caution">
    <text evidence="11">The sequence shown here is derived from an EMBL/GenBank/DDBJ whole genome shotgun (WGS) entry which is preliminary data.</text>
</comment>
<dbReference type="PANTHER" id="PTHR13421:SF16">
    <property type="entry name" value="SNRNA-ACTIVATING PROTEIN COMPLEX SUBUNIT 3"/>
    <property type="match status" value="1"/>
</dbReference>
<dbReference type="GO" id="GO:0001006">
    <property type="term" value="F:RNA polymerase III type 3 promoter sequence-specific DNA binding"/>
    <property type="evidence" value="ECO:0007669"/>
    <property type="project" value="TreeGrafter"/>
</dbReference>